<dbReference type="PANTHER" id="PTHR45011">
    <property type="entry name" value="DAP3-BINDING CELL DEATH ENHANCER 1"/>
    <property type="match status" value="1"/>
</dbReference>
<keyword evidence="1" id="KW-0732">Signal</keyword>
<reference evidence="2 3" key="1">
    <citation type="submission" date="2018-12" db="EMBL/GenBank/DDBJ databases">
        <authorList>
            <person name="Criscuolo A."/>
        </authorList>
    </citation>
    <scope>NUCLEOTIDE SEQUENCE [LARGE SCALE GENOMIC DNA]</scope>
    <source>
        <strain evidence="2">ACIP1116281</strain>
    </source>
</reference>
<dbReference type="EMBL" id="UZWD01000025">
    <property type="protein sequence ID" value="VDS04797.1"/>
    <property type="molecule type" value="Genomic_DNA"/>
</dbReference>
<evidence type="ECO:0000256" key="1">
    <source>
        <dbReference type="SAM" id="SignalP"/>
    </source>
</evidence>
<feature type="chain" id="PRO_5018751736" evidence="1">
    <location>
        <begin position="26"/>
        <end position="330"/>
    </location>
</feature>
<dbReference type="Pfam" id="PF08238">
    <property type="entry name" value="Sel1"/>
    <property type="match status" value="3"/>
</dbReference>
<evidence type="ECO:0000313" key="2">
    <source>
        <dbReference type="EMBL" id="VDS04797.1"/>
    </source>
</evidence>
<feature type="signal peptide" evidence="1">
    <location>
        <begin position="1"/>
        <end position="25"/>
    </location>
</feature>
<accession>A0A3S4CDN1</accession>
<keyword evidence="3" id="KW-1185">Reference proteome</keyword>
<organism evidence="2 3">
    <name type="scientific">Devosia equisanguinis</name>
    <dbReference type="NCBI Taxonomy" id="2490941"/>
    <lineage>
        <taxon>Bacteria</taxon>
        <taxon>Pseudomonadati</taxon>
        <taxon>Pseudomonadota</taxon>
        <taxon>Alphaproteobacteria</taxon>
        <taxon>Hyphomicrobiales</taxon>
        <taxon>Devosiaceae</taxon>
        <taxon>Devosia</taxon>
    </lineage>
</organism>
<dbReference type="SUPFAM" id="SSF81901">
    <property type="entry name" value="HCP-like"/>
    <property type="match status" value="1"/>
</dbReference>
<dbReference type="RefSeq" id="WP_126150347.1">
    <property type="nucleotide sequence ID" value="NZ_JBHTMH010000001.1"/>
</dbReference>
<gene>
    <name evidence="2" type="ORF">DEVEQU_01937</name>
</gene>
<dbReference type="AlphaFoldDB" id="A0A3S4CDN1"/>
<dbReference type="Proteomes" id="UP000268844">
    <property type="component" value="Unassembled WGS sequence"/>
</dbReference>
<name>A0A3S4CDN1_9HYPH</name>
<dbReference type="InterPro" id="IPR006597">
    <property type="entry name" value="Sel1-like"/>
</dbReference>
<sequence>MVLNRILAATSMLALAWALSGPALAEDAAQTCDALAASAFDQTRPDGVPGVPFDAIDVAAAQEACLAALAEAPSPRIAFQLGRAFHRAGALDDAIGYYLQAVDAGHAEAMVGLAEAGRQKSAEESAALTEAASAAGSVIGRYNLAVLKRDGDGLTQDIAGAIALFEASAAAGDAEAAYNLGVLYDEGELVLRDVGKARQFYEAAVADGHSFARVNLGYLLLEGEPDEQARAEALALFRLAAEEDGDINAGLQLGLMLQDGSAAEQAESETLVLAALRDRDFELGRFLQQSETGISQSNVKAIQGELGVPASGVVDAATLEALRRYFDHMP</sequence>
<dbReference type="Gene3D" id="1.25.40.10">
    <property type="entry name" value="Tetratricopeptide repeat domain"/>
    <property type="match status" value="1"/>
</dbReference>
<dbReference type="OrthoDB" id="112232at2"/>
<protein>
    <submittedName>
        <fullName evidence="2">Sel1 repeat protein</fullName>
    </submittedName>
</protein>
<proteinExistence type="predicted"/>
<dbReference type="InterPro" id="IPR011990">
    <property type="entry name" value="TPR-like_helical_dom_sf"/>
</dbReference>
<evidence type="ECO:0000313" key="3">
    <source>
        <dbReference type="Proteomes" id="UP000268844"/>
    </source>
</evidence>
<dbReference type="PANTHER" id="PTHR45011:SF1">
    <property type="entry name" value="DAP3-BINDING CELL DEATH ENHANCER 1"/>
    <property type="match status" value="1"/>
</dbReference>
<dbReference type="SMART" id="SM00671">
    <property type="entry name" value="SEL1"/>
    <property type="match status" value="4"/>
</dbReference>
<dbReference type="InterPro" id="IPR052748">
    <property type="entry name" value="ISR_Activator"/>
</dbReference>